<sequence length="374" mass="41907">MIFSGANERAALAICRSFARRDVPCSLVARPGADPLRRTRYHRWIEAARRVDTLDLDDMIDCVRTLTARHPGQALAFMPTAESINRLVLRHRRRFEQAGLAVTLVSETIYAAVSDKASLLERAASFGLLVPPLVESAVPAALPLVAKPRCEFAADGRKLYPELIHDAAALDAFLRHADRTQYFFQPYLDGASYYYLAHFDRDGTATFVYQRNLLQQENGKSIIAAELCGCPDVSTRERLTALFQGLGYHGYAMIETMELEGLHYLIEVNPRFWGPWSLADRAGFLPEAFTGYGRPLSGDIAGGRYLWLGGWLADWGHKRRPRIYPAARKLGLGDCLALLACDVHFKRDSLRIFFSEIVGALKSRLVHTSRPIKP</sequence>
<evidence type="ECO:0000313" key="2">
    <source>
        <dbReference type="Proteomes" id="UP000218968"/>
    </source>
</evidence>
<evidence type="ECO:0008006" key="3">
    <source>
        <dbReference type="Google" id="ProtNLM"/>
    </source>
</evidence>
<proteinExistence type="predicted"/>
<dbReference type="OrthoDB" id="5372487at2"/>
<evidence type="ECO:0000313" key="1">
    <source>
        <dbReference type="EMBL" id="ATD67682.1"/>
    </source>
</evidence>
<dbReference type="EMBL" id="CP023406">
    <property type="protein sequence ID" value="ATD67682.1"/>
    <property type="molecule type" value="Genomic_DNA"/>
</dbReference>
<keyword evidence="2" id="KW-1185">Reference proteome</keyword>
<name>A0A290XEW5_9GAMM</name>
<protein>
    <recommendedName>
        <fullName evidence="3">ATP-grasp domain-containing protein</fullName>
    </recommendedName>
</protein>
<dbReference type="AlphaFoldDB" id="A0A290XEW5"/>
<reference evidence="2" key="1">
    <citation type="submission" date="2017-09" db="EMBL/GenBank/DDBJ databases">
        <title>Luteimonas liuhanmingii sp.nov., isolated from the intestinal contents of Tibetan Plateau Pika in Yushu, Qinghai Province, China.</title>
        <authorList>
            <person name="Gui Z."/>
        </authorList>
    </citation>
    <scope>NUCLEOTIDE SEQUENCE [LARGE SCALE GENOMIC DNA]</scope>
    <source>
        <strain evidence="2">100111</strain>
    </source>
</reference>
<dbReference type="Proteomes" id="UP000218968">
    <property type="component" value="Chromosome"/>
</dbReference>
<dbReference type="Gene3D" id="3.30.470.20">
    <property type="entry name" value="ATP-grasp fold, B domain"/>
    <property type="match status" value="1"/>
</dbReference>
<accession>A0A290XEW5</accession>
<organism evidence="1 2">
    <name type="scientific">Luteimonas chenhongjianii</name>
    <dbReference type="NCBI Taxonomy" id="2006110"/>
    <lineage>
        <taxon>Bacteria</taxon>
        <taxon>Pseudomonadati</taxon>
        <taxon>Pseudomonadota</taxon>
        <taxon>Gammaproteobacteria</taxon>
        <taxon>Lysobacterales</taxon>
        <taxon>Lysobacteraceae</taxon>
        <taxon>Luteimonas</taxon>
    </lineage>
</organism>
<dbReference type="SUPFAM" id="SSF56059">
    <property type="entry name" value="Glutathione synthetase ATP-binding domain-like"/>
    <property type="match status" value="1"/>
</dbReference>
<dbReference type="KEGG" id="lum:CNR27_09755"/>
<dbReference type="RefSeq" id="WP_096298340.1">
    <property type="nucleotide sequence ID" value="NZ_CP023406.1"/>
</dbReference>
<gene>
    <name evidence="1" type="ORF">CNR27_09755</name>
</gene>